<gene>
    <name evidence="5" type="primary">25488623</name>
    <name evidence="3" type="ordered locus">MTR_3g015877</name>
    <name evidence="4" type="ORF">MtrunA17_Chr3g0083111</name>
</gene>
<dbReference type="Proteomes" id="UP000002051">
    <property type="component" value="Chromosome 3"/>
</dbReference>
<evidence type="ECO:0000313" key="3">
    <source>
        <dbReference type="EMBL" id="KEH33037.1"/>
    </source>
</evidence>
<evidence type="ECO:0000313" key="6">
    <source>
        <dbReference type="Proteomes" id="UP000002051"/>
    </source>
</evidence>
<feature type="chain" id="PRO_5014500018" evidence="1">
    <location>
        <begin position="25"/>
        <end position="75"/>
    </location>
</feature>
<reference evidence="4" key="5">
    <citation type="journal article" date="2018" name="Nat. Plants">
        <title>Whole-genome landscape of Medicago truncatula symbiotic genes.</title>
        <authorList>
            <person name="Pecrix Y."/>
            <person name="Gamas P."/>
            <person name="Carrere S."/>
        </authorList>
    </citation>
    <scope>NUCLEOTIDE SEQUENCE</scope>
    <source>
        <tissue evidence="4">Leaves</tissue>
    </source>
</reference>
<name>A0A072UTT4_MEDTR</name>
<dbReference type="EMBL" id="PSQE01000003">
    <property type="protein sequence ID" value="RHN65730.1"/>
    <property type="molecule type" value="Genomic_DNA"/>
</dbReference>
<feature type="domain" description="Late nodulin" evidence="2">
    <location>
        <begin position="2"/>
        <end position="51"/>
    </location>
</feature>
<evidence type="ECO:0000313" key="4">
    <source>
        <dbReference type="EMBL" id="RHN65730.1"/>
    </source>
</evidence>
<organism evidence="3 6">
    <name type="scientific">Medicago truncatula</name>
    <name type="common">Barrel medic</name>
    <name type="synonym">Medicago tribuloides</name>
    <dbReference type="NCBI Taxonomy" id="3880"/>
    <lineage>
        <taxon>Eukaryota</taxon>
        <taxon>Viridiplantae</taxon>
        <taxon>Streptophyta</taxon>
        <taxon>Embryophyta</taxon>
        <taxon>Tracheophyta</taxon>
        <taxon>Spermatophyta</taxon>
        <taxon>Magnoliopsida</taxon>
        <taxon>eudicotyledons</taxon>
        <taxon>Gunneridae</taxon>
        <taxon>Pentapetalae</taxon>
        <taxon>rosids</taxon>
        <taxon>fabids</taxon>
        <taxon>Fabales</taxon>
        <taxon>Fabaceae</taxon>
        <taxon>Papilionoideae</taxon>
        <taxon>50 kb inversion clade</taxon>
        <taxon>NPAAA clade</taxon>
        <taxon>Hologalegina</taxon>
        <taxon>IRL clade</taxon>
        <taxon>Trifolieae</taxon>
        <taxon>Medicago</taxon>
    </lineage>
</organism>
<sequence>MTHKLVYAIILFIFLFLVANNVEGYILCKTVNDCPPNTRNLRYRCIDGKCKSHRVLYEWDESHTQDITITPCIEE</sequence>
<accession>A0A072UTT4</accession>
<proteinExistence type="predicted"/>
<dbReference type="HOGENOM" id="CLU_181053_1_2_1"/>
<evidence type="ECO:0000313" key="7">
    <source>
        <dbReference type="Proteomes" id="UP000265566"/>
    </source>
</evidence>
<evidence type="ECO:0000313" key="5">
    <source>
        <dbReference type="EnsemblPlants" id="KEH33037"/>
    </source>
</evidence>
<dbReference type="PaxDb" id="3880-AES68836"/>
<feature type="signal peptide" evidence="1">
    <location>
        <begin position="1"/>
        <end position="24"/>
    </location>
</feature>
<dbReference type="Pfam" id="PF07127">
    <property type="entry name" value="Nodulin_late"/>
    <property type="match status" value="1"/>
</dbReference>
<dbReference type="Gramene" id="rna13608">
    <property type="protein sequence ID" value="RHN65730.1"/>
    <property type="gene ID" value="gene13608"/>
</dbReference>
<reference evidence="7" key="4">
    <citation type="journal article" date="2018" name="Nat. Plants">
        <title>Whole-genome landscape of Medicago truncatula symbiotic genes.</title>
        <authorList>
            <person name="Pecrix Y."/>
            <person name="Staton S.E."/>
            <person name="Sallet E."/>
            <person name="Lelandais-Briere C."/>
            <person name="Moreau S."/>
            <person name="Carrere S."/>
            <person name="Blein T."/>
            <person name="Jardinaud M.F."/>
            <person name="Latrasse D."/>
            <person name="Zouine M."/>
            <person name="Zahm M."/>
            <person name="Kreplak J."/>
            <person name="Mayjonade B."/>
            <person name="Satge C."/>
            <person name="Perez M."/>
            <person name="Cauet S."/>
            <person name="Marande W."/>
            <person name="Chantry-Darmon C."/>
            <person name="Lopez-Roques C."/>
            <person name="Bouchez O."/>
            <person name="Berard A."/>
            <person name="Debelle F."/>
            <person name="Munos S."/>
            <person name="Bendahmane A."/>
            <person name="Berges H."/>
            <person name="Niebel A."/>
            <person name="Buitink J."/>
            <person name="Frugier F."/>
            <person name="Benhamed M."/>
            <person name="Crespi M."/>
            <person name="Gouzy J."/>
            <person name="Gamas P."/>
        </authorList>
    </citation>
    <scope>NUCLEOTIDE SEQUENCE [LARGE SCALE GENOMIC DNA]</scope>
    <source>
        <strain evidence="7">cv. Jemalong A17</strain>
    </source>
</reference>
<keyword evidence="6" id="KW-1185">Reference proteome</keyword>
<dbReference type="AlphaFoldDB" id="A0A072UTT4"/>
<reference evidence="5" key="3">
    <citation type="submission" date="2015-04" db="UniProtKB">
        <authorList>
            <consortium name="EnsemblPlants"/>
        </authorList>
    </citation>
    <scope>IDENTIFICATION</scope>
    <source>
        <strain evidence="5">cv. Jemalong A17</strain>
    </source>
</reference>
<dbReference type="GO" id="GO:0046872">
    <property type="term" value="F:metal ion binding"/>
    <property type="evidence" value="ECO:0007669"/>
    <property type="project" value="InterPro"/>
</dbReference>
<evidence type="ECO:0000256" key="1">
    <source>
        <dbReference type="SAM" id="SignalP"/>
    </source>
</evidence>
<keyword evidence="1" id="KW-0732">Signal</keyword>
<dbReference type="Proteomes" id="UP000265566">
    <property type="component" value="Chromosome 3"/>
</dbReference>
<dbReference type="EnsemblPlants" id="KEH33037">
    <property type="protein sequence ID" value="KEH33037"/>
    <property type="gene ID" value="MTR_3g015877"/>
</dbReference>
<reference evidence="3 6" key="2">
    <citation type="journal article" date="2014" name="BMC Genomics">
        <title>An improved genome release (version Mt4.0) for the model legume Medicago truncatula.</title>
        <authorList>
            <person name="Tang H."/>
            <person name="Krishnakumar V."/>
            <person name="Bidwell S."/>
            <person name="Rosen B."/>
            <person name="Chan A."/>
            <person name="Zhou S."/>
            <person name="Gentzbittel L."/>
            <person name="Childs K.L."/>
            <person name="Yandell M."/>
            <person name="Gundlach H."/>
            <person name="Mayer K.F."/>
            <person name="Schwartz D.C."/>
            <person name="Town C.D."/>
        </authorList>
    </citation>
    <scope>GENOME REANNOTATION</scope>
    <source>
        <strain evidence="3">A17</strain>
        <strain evidence="5 6">cv. Jemalong A17</strain>
    </source>
</reference>
<dbReference type="EMBL" id="CM001219">
    <property type="protein sequence ID" value="KEH33037.1"/>
    <property type="molecule type" value="Genomic_DNA"/>
</dbReference>
<dbReference type="InterPro" id="IPR009810">
    <property type="entry name" value="Nodulin_late_dom"/>
</dbReference>
<protein>
    <submittedName>
        <fullName evidence="3">Nodule Cysteine-Rich (NCR) secreted peptide</fullName>
    </submittedName>
    <submittedName>
        <fullName evidence="4">Putative Late nodulin</fullName>
    </submittedName>
</protein>
<reference evidence="3 6" key="1">
    <citation type="journal article" date="2011" name="Nature">
        <title>The Medicago genome provides insight into the evolution of rhizobial symbioses.</title>
        <authorList>
            <person name="Young N.D."/>
            <person name="Debelle F."/>
            <person name="Oldroyd G.E."/>
            <person name="Geurts R."/>
            <person name="Cannon S.B."/>
            <person name="Udvardi M.K."/>
            <person name="Benedito V.A."/>
            <person name="Mayer K.F."/>
            <person name="Gouzy J."/>
            <person name="Schoof H."/>
            <person name="Van de Peer Y."/>
            <person name="Proost S."/>
            <person name="Cook D.R."/>
            <person name="Meyers B.C."/>
            <person name="Spannagl M."/>
            <person name="Cheung F."/>
            <person name="De Mita S."/>
            <person name="Krishnakumar V."/>
            <person name="Gundlach H."/>
            <person name="Zhou S."/>
            <person name="Mudge J."/>
            <person name="Bharti A.K."/>
            <person name="Murray J.D."/>
            <person name="Naoumkina M.A."/>
            <person name="Rosen B."/>
            <person name="Silverstein K.A."/>
            <person name="Tang H."/>
            <person name="Rombauts S."/>
            <person name="Zhao P.X."/>
            <person name="Zhou P."/>
            <person name="Barbe V."/>
            <person name="Bardou P."/>
            <person name="Bechner M."/>
            <person name="Bellec A."/>
            <person name="Berger A."/>
            <person name="Berges H."/>
            <person name="Bidwell S."/>
            <person name="Bisseling T."/>
            <person name="Choisne N."/>
            <person name="Couloux A."/>
            <person name="Denny R."/>
            <person name="Deshpande S."/>
            <person name="Dai X."/>
            <person name="Doyle J.J."/>
            <person name="Dudez A.M."/>
            <person name="Farmer A.D."/>
            <person name="Fouteau S."/>
            <person name="Franken C."/>
            <person name="Gibelin C."/>
            <person name="Gish J."/>
            <person name="Goldstein S."/>
            <person name="Gonzalez A.J."/>
            <person name="Green P.J."/>
            <person name="Hallab A."/>
            <person name="Hartog M."/>
            <person name="Hua A."/>
            <person name="Humphray S.J."/>
            <person name="Jeong D.H."/>
            <person name="Jing Y."/>
            <person name="Jocker A."/>
            <person name="Kenton S.M."/>
            <person name="Kim D.J."/>
            <person name="Klee K."/>
            <person name="Lai H."/>
            <person name="Lang C."/>
            <person name="Lin S."/>
            <person name="Macmil S.L."/>
            <person name="Magdelenat G."/>
            <person name="Matthews L."/>
            <person name="McCorrison J."/>
            <person name="Monaghan E.L."/>
            <person name="Mun J.H."/>
            <person name="Najar F.Z."/>
            <person name="Nicholson C."/>
            <person name="Noirot C."/>
            <person name="O'Bleness M."/>
            <person name="Paule C.R."/>
            <person name="Poulain J."/>
            <person name="Prion F."/>
            <person name="Qin B."/>
            <person name="Qu C."/>
            <person name="Retzel E.F."/>
            <person name="Riddle C."/>
            <person name="Sallet E."/>
            <person name="Samain S."/>
            <person name="Samson N."/>
            <person name="Sanders I."/>
            <person name="Saurat O."/>
            <person name="Scarpelli C."/>
            <person name="Schiex T."/>
            <person name="Segurens B."/>
            <person name="Severin A.J."/>
            <person name="Sherrier D.J."/>
            <person name="Shi R."/>
            <person name="Sims S."/>
            <person name="Singer S.R."/>
            <person name="Sinharoy S."/>
            <person name="Sterck L."/>
            <person name="Viollet A."/>
            <person name="Wang B.B."/>
            <person name="Wang K."/>
            <person name="Wang M."/>
            <person name="Wang X."/>
            <person name="Warfsmann J."/>
            <person name="Weissenbach J."/>
            <person name="White D.D."/>
            <person name="White J.D."/>
            <person name="Wiley G.B."/>
            <person name="Wincker P."/>
            <person name="Xing Y."/>
            <person name="Yang L."/>
            <person name="Yao Z."/>
            <person name="Ying F."/>
            <person name="Zhai J."/>
            <person name="Zhou L."/>
            <person name="Zuber A."/>
            <person name="Denarie J."/>
            <person name="Dixon R.A."/>
            <person name="May G.D."/>
            <person name="Schwartz D.C."/>
            <person name="Rogers J."/>
            <person name="Quetier F."/>
            <person name="Town C.D."/>
            <person name="Roe B.A."/>
        </authorList>
    </citation>
    <scope>NUCLEOTIDE SEQUENCE [LARGE SCALE GENOMIC DNA]</scope>
    <source>
        <strain evidence="3">A17</strain>
        <strain evidence="5 6">cv. Jemalong A17</strain>
    </source>
</reference>
<evidence type="ECO:0000259" key="2">
    <source>
        <dbReference type="Pfam" id="PF07127"/>
    </source>
</evidence>